<reference evidence="2" key="1">
    <citation type="submission" date="2018-05" db="EMBL/GenBank/DDBJ databases">
        <title>Complete Genome Sequences of Extremely Thermoacidophilic, Metal-Mobilizing Type-Strain Members of the Archaeal Family Sulfolobaceae: Acidianus brierleyi DSM-1651T, Acidianus sulfidivorans DSM-18786T, Metallosphaera hakonensis DSM-7519T, and Metallosphaera prunae DSM-10039T.</title>
        <authorList>
            <person name="Counts J.A."/>
            <person name="Kelly R.M."/>
        </authorList>
    </citation>
    <scope>NUCLEOTIDE SEQUENCE [LARGE SCALE GENOMIC DNA]</scope>
    <source>
        <strain evidence="2">HO1-1</strain>
    </source>
</reference>
<dbReference type="SMART" id="SM00748">
    <property type="entry name" value="HEPN"/>
    <property type="match status" value="1"/>
</dbReference>
<name>A0A2U9IRB4_9CREN</name>
<evidence type="ECO:0000313" key="3">
    <source>
        <dbReference type="Proteomes" id="UP000247586"/>
    </source>
</evidence>
<protein>
    <submittedName>
        <fullName evidence="2">DNA-binding protein</fullName>
    </submittedName>
</protein>
<dbReference type="GeneID" id="36833860"/>
<dbReference type="Pfam" id="PF05168">
    <property type="entry name" value="HEPN"/>
    <property type="match status" value="1"/>
</dbReference>
<keyword evidence="2" id="KW-0238">DNA-binding</keyword>
<dbReference type="EMBL" id="CP029287">
    <property type="protein sequence ID" value="AWR98507.1"/>
    <property type="molecule type" value="Genomic_DNA"/>
</dbReference>
<dbReference type="STRING" id="1293036.GCA_001315825_02701"/>
<sequence length="142" mass="16806">MNFDSVAQSYISQAEERFALAKLELERKKYNITVRLCQEVVELALKACLRIVNVEPPKFHDVGPVLKDNLDKFPSWFKERIEVFASYSRSLRKERELSMYGDEETNTPPEILYSEYDAQQSLKMAEEILDYSKKLFEEKKRR</sequence>
<evidence type="ECO:0000259" key="1">
    <source>
        <dbReference type="PROSITE" id="PS50910"/>
    </source>
</evidence>
<feature type="domain" description="HEPN" evidence="1">
    <location>
        <begin position="11"/>
        <end position="128"/>
    </location>
</feature>
<dbReference type="SUPFAM" id="SSF81593">
    <property type="entry name" value="Nucleotidyltransferase substrate binding subunit/domain"/>
    <property type="match status" value="1"/>
</dbReference>
<dbReference type="Gene3D" id="1.20.120.330">
    <property type="entry name" value="Nucleotidyltransferases domain 2"/>
    <property type="match status" value="1"/>
</dbReference>
<dbReference type="AlphaFoldDB" id="A0A2U9IRB4"/>
<evidence type="ECO:0000313" key="2">
    <source>
        <dbReference type="EMBL" id="AWR98507.1"/>
    </source>
</evidence>
<dbReference type="GO" id="GO:0003677">
    <property type="term" value="F:DNA binding"/>
    <property type="evidence" value="ECO:0007669"/>
    <property type="project" value="UniProtKB-KW"/>
</dbReference>
<keyword evidence="3" id="KW-1185">Reference proteome</keyword>
<dbReference type="Proteomes" id="UP000247586">
    <property type="component" value="Chromosome"/>
</dbReference>
<proteinExistence type="predicted"/>
<dbReference type="RefSeq" id="WP_110368719.1">
    <property type="nucleotide sequence ID" value="NZ_CP029287.2"/>
</dbReference>
<organism evidence="2 3">
    <name type="scientific">Metallosphaera hakonensis JCM 8857 = DSM 7519</name>
    <dbReference type="NCBI Taxonomy" id="1293036"/>
    <lineage>
        <taxon>Archaea</taxon>
        <taxon>Thermoproteota</taxon>
        <taxon>Thermoprotei</taxon>
        <taxon>Sulfolobales</taxon>
        <taxon>Sulfolobaceae</taxon>
        <taxon>Metallosphaera</taxon>
    </lineage>
</organism>
<dbReference type="PROSITE" id="PS50910">
    <property type="entry name" value="HEPN"/>
    <property type="match status" value="1"/>
</dbReference>
<accession>A0A2U9IRB4</accession>
<dbReference type="InterPro" id="IPR007842">
    <property type="entry name" value="HEPN_dom"/>
</dbReference>
<gene>
    <name evidence="2" type="ORF">DFR87_00920</name>
</gene>
<dbReference type="OrthoDB" id="40849at2157"/>
<dbReference type="KEGG" id="mhk:DFR87_00920"/>